<proteinExistence type="predicted"/>
<dbReference type="OrthoDB" id="3568381at2"/>
<sequence length="210" mass="23060">MVHAQQDQHTFDVLHSLRVKGLANDNVLSALSGVPVEDLPAALDPLVEQGLVVRREGRMPGAMLTPAGKAEHLRLLAQDPATTGAATALTAFYDRFLPINSDFKMVCQRWQMRSDDTPNDHGDPTYDGEVVGALAQTDEQLRASLPELVDALPRFGRYLPRLSAALDRIRGGDNASFARPMYDSYHDIWMELHEDLILSAGRTRGAADEG</sequence>
<evidence type="ECO:0000313" key="1">
    <source>
        <dbReference type="EMBL" id="SEC75555.1"/>
    </source>
</evidence>
<dbReference type="Proteomes" id="UP000183561">
    <property type="component" value="Unassembled WGS sequence"/>
</dbReference>
<dbReference type="RefSeq" id="WP_072943661.1">
    <property type="nucleotide sequence ID" value="NZ_FNSV01000005.1"/>
</dbReference>
<dbReference type="EMBL" id="FNSV01000005">
    <property type="protein sequence ID" value="SEC75555.1"/>
    <property type="molecule type" value="Genomic_DNA"/>
</dbReference>
<protein>
    <submittedName>
        <fullName evidence="1">Uncharacterized protein</fullName>
    </submittedName>
</protein>
<reference evidence="2" key="1">
    <citation type="submission" date="2016-10" db="EMBL/GenBank/DDBJ databases">
        <authorList>
            <person name="Varghese N."/>
            <person name="Submissions S."/>
        </authorList>
    </citation>
    <scope>NUCLEOTIDE SEQUENCE [LARGE SCALE GENOMIC DNA]</scope>
    <source>
        <strain evidence="2">DSM 44498</strain>
    </source>
</reference>
<gene>
    <name evidence="1" type="ORF">SAMN04490239_5327</name>
</gene>
<organism evidence="1 2">
    <name type="scientific">Rhodococcus koreensis</name>
    <dbReference type="NCBI Taxonomy" id="99653"/>
    <lineage>
        <taxon>Bacteria</taxon>
        <taxon>Bacillati</taxon>
        <taxon>Actinomycetota</taxon>
        <taxon>Actinomycetes</taxon>
        <taxon>Mycobacteriales</taxon>
        <taxon>Nocardiaceae</taxon>
        <taxon>Rhodococcus</taxon>
    </lineage>
</organism>
<accession>A0A1H4V3R7</accession>
<evidence type="ECO:0000313" key="2">
    <source>
        <dbReference type="Proteomes" id="UP000183561"/>
    </source>
</evidence>
<dbReference type="AlphaFoldDB" id="A0A1H4V3R7"/>
<name>A0A1H4V3R7_9NOCA</name>
<keyword evidence="2" id="KW-1185">Reference proteome</keyword>